<evidence type="ECO:0000313" key="3">
    <source>
        <dbReference type="Proteomes" id="UP001470230"/>
    </source>
</evidence>
<feature type="domain" description="Protein kinase" evidence="1">
    <location>
        <begin position="1199"/>
        <end position="1510"/>
    </location>
</feature>
<proteinExistence type="predicted"/>
<dbReference type="InterPro" id="IPR001245">
    <property type="entry name" value="Ser-Thr/Tyr_kinase_cat_dom"/>
</dbReference>
<dbReference type="Gene3D" id="1.10.510.10">
    <property type="entry name" value="Transferase(Phosphotransferase) domain 1"/>
    <property type="match status" value="3"/>
</dbReference>
<reference evidence="2 3" key="1">
    <citation type="submission" date="2024-04" db="EMBL/GenBank/DDBJ databases">
        <title>Tritrichomonas musculus Genome.</title>
        <authorList>
            <person name="Alves-Ferreira E."/>
            <person name="Grigg M."/>
            <person name="Lorenzi H."/>
            <person name="Galac M."/>
        </authorList>
    </citation>
    <scope>NUCLEOTIDE SEQUENCE [LARGE SCALE GENOMIC DNA]</scope>
    <source>
        <strain evidence="2 3">EAF2021</strain>
    </source>
</reference>
<dbReference type="SUPFAM" id="SSF56112">
    <property type="entry name" value="Protein kinase-like (PK-like)"/>
    <property type="match status" value="3"/>
</dbReference>
<dbReference type="PANTHER" id="PTHR44329">
    <property type="entry name" value="SERINE/THREONINE-PROTEIN KINASE TNNI3K-RELATED"/>
    <property type="match status" value="1"/>
</dbReference>
<organism evidence="2 3">
    <name type="scientific">Tritrichomonas musculus</name>
    <dbReference type="NCBI Taxonomy" id="1915356"/>
    <lineage>
        <taxon>Eukaryota</taxon>
        <taxon>Metamonada</taxon>
        <taxon>Parabasalia</taxon>
        <taxon>Tritrichomonadida</taxon>
        <taxon>Tritrichomonadidae</taxon>
        <taxon>Tritrichomonas</taxon>
    </lineage>
</organism>
<dbReference type="EMBL" id="JAPFFF010000004">
    <property type="protein sequence ID" value="KAK8892529.1"/>
    <property type="molecule type" value="Genomic_DNA"/>
</dbReference>
<feature type="domain" description="Protein kinase" evidence="1">
    <location>
        <begin position="784"/>
        <end position="1134"/>
    </location>
</feature>
<dbReference type="Proteomes" id="UP001470230">
    <property type="component" value="Unassembled WGS sequence"/>
</dbReference>
<sequence>MLSQTKLKVLYKNLKTRILQFITPINSQFASDVTLKYIINEIYKINGLYQVPNQTLQKIIKPGNEKPNHILNKCFFLLQLDILLSKEFPSEFDCGNLPRFNEFYDEIKQLTNNDSKQSNSDIINKLFDISSNIFKLANQIINFISLLKQFTYLYHLIIKKVTQTAIDIYKQMQSGTVEPEIKRFFVDKERRFLSEIKNDEDIVLIFTNILNEYNQIIFTDLKTVEGKCGLQKYFRDQISKISNELSQIIEEIKTSKKPIQDILTSILSKLSEIPDNIQFNDKSLNQDFMDILLISKFREDCSKEAIKKDINSIIDIYYVYFKGNPREEIMNEFERLFGQSTKNNLDLFFQFILKKLLDHSHLLPVYEQLSQNRIGNYKTILKKDIFNDHDTLYELVIGKNMNFCLRKQYSDSNDIDMVDREMRILSSKISKFIVHTNDNAKSNEIIFPHFPLGTLKSLYSSDERTKYVKFYFVDKIVIILELAMALNDLHSKNEYHGFLCSNSVFISANNNAYLGGFYHDRNYDSSSSISYYYPPEKVSSSNNEESSAIKIDVFSFGVLMHEILTEISPWIRMKKMNQITHTDIQVNKLNEFLFSGQNNEVFDNIDEHGDVLIGLKEIIEKCLKKESKDRYSSFNELIDEIKSILIYEKNKEEIEFRINNATNSFDYKCTISDLVESFYRGNQSSKEDIEKFLSDFKIDDSNVVHYDIIEKILDTFDSFEIEFFLQSIHFQVKHNLPIGISSFMKRINLFVNKYTNNNNFKVNDSIYMEFIDFIAKNEIIPLNMKEAKKKCEEIFIEVIKTLEEKGKSFYIDILPNIILRKVINQIDNITSEVEKDILVSASLNLNDTCSSNKLFFNQDIYFFIEKTYNSDVRRAVIDREKRILNGYYSKFIVCPIEIKGDAAHLKLCIPYIPLENIDSLMQQMRPDEYENKVRFSLVDKIVIITEIAMAMRDLHSNNEYHGNLSSQSVFISSKLDCYIGSICYDRLLEANTTKSPDPFYYRSPEIHSIENSVESNKLKDKDDDYVETEEHIKQEQKNDIYSFGVLVHEIFTEVSPKSRFGNMPRKARIKILEGTDDKYKGYFNFLIEEGGGNEIFDNNPELKDFIEKCMKTEPDERYPSFKEMIGSIQALPIYDKNKEEIEFRIKSAIDSREYKCTLLDIYESYYRGQQSLQTYIQKINSENNSIQNCDQNESTDELLYIRSYLQLNDINSTFKIYYNNEMNIYQEKTYNSGVSQRLVDKEMRIFQPDSNYSKFIACTKQINKENLHNKNKIILPFFPFGNYDSLITKSSQKLGISEENKSNDDNNNVELSLVDKIVIITEIAMAMRDLHSYNEYHGNLSSQSVFISSKLDCYIGSICYDRLLEANATKSPDPFYYRSPEIHSIENSVESNKLKDKDDDYVETEEHIKQEQKNDIYSFGVLVHEIFTEVSPKSRFGNMPRKARIKILEGTDDKYKGYFNFLIEEGGGNEIFDNNPELKDFIKKCMKTEPDERYPSFKEMIGSIQALPIYDKNKEEIEFRIENATKSSEYECTISDLVKCYFLRKNHSGEDIIQFITSFNSQANQNLKEKNQTNDIIESLLEFFIAEGDYSVFFSSILDSLIHRFNRYKNKGPKIINEEDYLYSLSREMNKEEKDIFSVCSLGSFIQNNKNIYSVHSLMWLYFIAKDLSNIHSRKLYHGHISLDNIGLYYNHDTKTLIPSVILFYCTLNIQYENKPSLLENNQRKDIKNFIALAKQISGIDDNVIKTIEQCDSMNAILFHLFNYIKNCSDEKKKKIFFKNYKNQKYSSYQITHNIIGNIINLFIAEKYSMNQIFC</sequence>
<name>A0ABR2KN34_9EUKA</name>
<dbReference type="Pfam" id="PF07714">
    <property type="entry name" value="PK_Tyr_Ser-Thr"/>
    <property type="match status" value="3"/>
</dbReference>
<dbReference type="InterPro" id="IPR000719">
    <property type="entry name" value="Prot_kinase_dom"/>
</dbReference>
<dbReference type="InterPro" id="IPR011009">
    <property type="entry name" value="Kinase-like_dom_sf"/>
</dbReference>
<comment type="caution">
    <text evidence="2">The sequence shown here is derived from an EMBL/GenBank/DDBJ whole genome shotgun (WGS) entry which is preliminary data.</text>
</comment>
<protein>
    <recommendedName>
        <fullName evidence="1">Protein kinase domain-containing protein</fullName>
    </recommendedName>
</protein>
<keyword evidence="3" id="KW-1185">Reference proteome</keyword>
<evidence type="ECO:0000313" key="2">
    <source>
        <dbReference type="EMBL" id="KAK8892529.1"/>
    </source>
</evidence>
<feature type="domain" description="Protein kinase" evidence="1">
    <location>
        <begin position="366"/>
        <end position="645"/>
    </location>
</feature>
<evidence type="ECO:0000259" key="1">
    <source>
        <dbReference type="PROSITE" id="PS50011"/>
    </source>
</evidence>
<dbReference type="PROSITE" id="PS50011">
    <property type="entry name" value="PROTEIN_KINASE_DOM"/>
    <property type="match status" value="3"/>
</dbReference>
<dbReference type="InterPro" id="IPR051681">
    <property type="entry name" value="Ser/Thr_Kinases-Pseudokinases"/>
</dbReference>
<accession>A0ABR2KN34</accession>
<gene>
    <name evidence="2" type="ORF">M9Y10_029762</name>
</gene>